<dbReference type="EMBL" id="LSNE01000007">
    <property type="protein sequence ID" value="KXI28341.1"/>
    <property type="molecule type" value="Genomic_DNA"/>
</dbReference>
<dbReference type="PIRSF" id="PIRSF037225">
    <property type="entry name" value="UCP037225"/>
    <property type="match status" value="1"/>
</dbReference>
<keyword evidence="2" id="KW-1185">Reference proteome</keyword>
<gene>
    <name evidence="1" type="ORF">AX660_18410</name>
</gene>
<protein>
    <recommendedName>
        <fullName evidence="3">Zn-ribbon protein</fullName>
    </recommendedName>
</protein>
<evidence type="ECO:0000313" key="2">
    <source>
        <dbReference type="Proteomes" id="UP000070299"/>
    </source>
</evidence>
<dbReference type="InterPro" id="IPR025990">
    <property type="entry name" value="zinc_ribbon_bacterial"/>
</dbReference>
<evidence type="ECO:0000313" key="1">
    <source>
        <dbReference type="EMBL" id="KXI28341.1"/>
    </source>
</evidence>
<dbReference type="InterPro" id="IPR017143">
    <property type="entry name" value="UCP037225"/>
</dbReference>
<evidence type="ECO:0008006" key="3">
    <source>
        <dbReference type="Google" id="ProtNLM"/>
    </source>
</evidence>
<proteinExistence type="predicted"/>
<accession>A0A135ZZD4</accession>
<name>A0A135ZZD4_9ALTE</name>
<dbReference type="Proteomes" id="UP000070299">
    <property type="component" value="Unassembled WGS sequence"/>
</dbReference>
<dbReference type="SUPFAM" id="SSF57783">
    <property type="entry name" value="Zinc beta-ribbon"/>
    <property type="match status" value="1"/>
</dbReference>
<organism evidence="1 2">
    <name type="scientific">Paraglaciecola hydrolytica</name>
    <dbReference type="NCBI Taxonomy" id="1799789"/>
    <lineage>
        <taxon>Bacteria</taxon>
        <taxon>Pseudomonadati</taxon>
        <taxon>Pseudomonadota</taxon>
        <taxon>Gammaproteobacteria</taxon>
        <taxon>Alteromonadales</taxon>
        <taxon>Alteromonadaceae</taxon>
        <taxon>Paraglaciecola</taxon>
    </lineage>
</organism>
<reference evidence="2" key="1">
    <citation type="submission" date="2016-02" db="EMBL/GenBank/DDBJ databases">
        <authorList>
            <person name="Schultz-Johansen M."/>
            <person name="Glaring M.A."/>
            <person name="Bech P.K."/>
            <person name="Stougaard P."/>
        </authorList>
    </citation>
    <scope>NUCLEOTIDE SEQUENCE [LARGE SCALE GENOMIC DNA]</scope>
    <source>
        <strain evidence="2">S66</strain>
    </source>
</reference>
<dbReference type="RefSeq" id="WP_068378525.1">
    <property type="nucleotide sequence ID" value="NZ_LSNE01000007.1"/>
</dbReference>
<dbReference type="AlphaFoldDB" id="A0A135ZZD4"/>
<sequence length="64" mass="7179">MSLTTNTEFSCPYCMEINDIEVDADNDLNQQQIVDCQVCCSPIEITITSGIHDEFNILAMTDCE</sequence>
<dbReference type="Pfam" id="PF14255">
    <property type="entry name" value="Zn_ribbon_21"/>
    <property type="match status" value="1"/>
</dbReference>
<comment type="caution">
    <text evidence="1">The sequence shown here is derived from an EMBL/GenBank/DDBJ whole genome shotgun (WGS) entry which is preliminary data.</text>
</comment>
<dbReference type="OrthoDB" id="9814566at2"/>